<protein>
    <recommendedName>
        <fullName evidence="12">TonB-dependent receptor plug domain-containing protein</fullName>
    </recommendedName>
</protein>
<evidence type="ECO:0000256" key="3">
    <source>
        <dbReference type="ARBA" id="ARBA00022692"/>
    </source>
</evidence>
<dbReference type="InterPro" id="IPR037066">
    <property type="entry name" value="Plug_dom_sf"/>
</dbReference>
<gene>
    <name evidence="11" type="ORF">METZ01_LOCUS148846</name>
</gene>
<dbReference type="SUPFAM" id="SSF56935">
    <property type="entry name" value="Porins"/>
    <property type="match status" value="1"/>
</dbReference>
<dbReference type="Gene3D" id="2.170.130.10">
    <property type="entry name" value="TonB-dependent receptor, plug domain"/>
    <property type="match status" value="1"/>
</dbReference>
<dbReference type="Gene3D" id="2.40.170.20">
    <property type="entry name" value="TonB-dependent receptor, beta-barrel domain"/>
    <property type="match status" value="1"/>
</dbReference>
<dbReference type="AlphaFoldDB" id="A0A382A4A6"/>
<reference evidence="11" key="1">
    <citation type="submission" date="2018-05" db="EMBL/GenBank/DDBJ databases">
        <authorList>
            <person name="Lanie J.A."/>
            <person name="Ng W.-L."/>
            <person name="Kazmierczak K.M."/>
            <person name="Andrzejewski T.M."/>
            <person name="Davidsen T.M."/>
            <person name="Wayne K.J."/>
            <person name="Tettelin H."/>
            <person name="Glass J.I."/>
            <person name="Rusch D."/>
            <person name="Podicherti R."/>
            <person name="Tsui H.-C.T."/>
            <person name="Winkler M.E."/>
        </authorList>
    </citation>
    <scope>NUCLEOTIDE SEQUENCE</scope>
</reference>
<evidence type="ECO:0000259" key="10">
    <source>
        <dbReference type="Pfam" id="PF07715"/>
    </source>
</evidence>
<organism evidence="11">
    <name type="scientific">marine metagenome</name>
    <dbReference type="NCBI Taxonomy" id="408172"/>
    <lineage>
        <taxon>unclassified sequences</taxon>
        <taxon>metagenomes</taxon>
        <taxon>ecological metagenomes</taxon>
    </lineage>
</organism>
<evidence type="ECO:0000256" key="1">
    <source>
        <dbReference type="ARBA" id="ARBA00004571"/>
    </source>
</evidence>
<evidence type="ECO:0000256" key="4">
    <source>
        <dbReference type="ARBA" id="ARBA00022729"/>
    </source>
</evidence>
<keyword evidence="6" id="KW-0472">Membrane</keyword>
<sequence>MQKAFLSFILAIGVSLAAIHTKALETKGTLAPLIVTATRNESSIGDTPYAIVVSGQADIHRKAFRTLPQVFREVPGAMVQETSPGQGSPYLRGFTGFRNLMLIDGVRLNNSVFRSGPNQYWSTIDVLGVDHIEIVKGPKSSLYGSDAIGGTAQVFTKDPFTGAKDGNGFFLSRLSSARRSTVGRIETANLIGTKSAFVAGLSGKRFGDLEGGRDIGRQTGVGYDEYDGDLKFVHRFGDSATLTILHQRVRQNNVPRTHKTIHAKSWEGTSVGSDLRRELDQERTLSYLRLDAEDWGLWADEARVILSWQEQDEVRDRIKSNGSNQLQGFQVSTLGTTIQLSKGDEEDRWTYGAEYYHDKIDSFSSSNSIQGPVADDASYDLIDFFAQRETLLPADFRLIAGARFSHASAEAGSVQDPISGLKTSLEDDWNAFVGSLRLAVPTETATWFTGFSQGFRAPNLSDLTRLDSARTNEIETPSPNLQPERFLTSELGFRKTGDGGSIEITLFHTWIDDLITRSPTGDIIDGENEITKQNSGDGWVAGAEMVGEMSLSGSWSLFGHLAWLQGEAYVYPNSNLSDRRSEYLDRLMPLMGEGGLAWEREGSPWWGEFSCRFASEADKLSTRDIADTS</sequence>
<evidence type="ECO:0000256" key="6">
    <source>
        <dbReference type="ARBA" id="ARBA00023136"/>
    </source>
</evidence>
<dbReference type="PANTHER" id="PTHR30069:SF29">
    <property type="entry name" value="HEMOGLOBIN AND HEMOGLOBIN-HAPTOGLOBIN-BINDING PROTEIN 1-RELATED"/>
    <property type="match status" value="1"/>
</dbReference>
<feature type="domain" description="TonB-dependent receptor plug" evidence="10">
    <location>
        <begin position="46"/>
        <end position="151"/>
    </location>
</feature>
<feature type="domain" description="TonB-dependent receptor-like beta-barrel" evidence="9">
    <location>
        <begin position="271"/>
        <end position="607"/>
    </location>
</feature>
<dbReference type="GO" id="GO:0044718">
    <property type="term" value="P:siderophore transmembrane transport"/>
    <property type="evidence" value="ECO:0007669"/>
    <property type="project" value="TreeGrafter"/>
</dbReference>
<keyword evidence="7" id="KW-0675">Receptor</keyword>
<feature type="non-terminal residue" evidence="11">
    <location>
        <position position="629"/>
    </location>
</feature>
<evidence type="ECO:0000259" key="9">
    <source>
        <dbReference type="Pfam" id="PF00593"/>
    </source>
</evidence>
<evidence type="ECO:0000256" key="8">
    <source>
        <dbReference type="ARBA" id="ARBA00023237"/>
    </source>
</evidence>
<comment type="subcellular location">
    <subcellularLocation>
        <location evidence="1">Cell outer membrane</location>
        <topology evidence="1">Multi-pass membrane protein</topology>
    </subcellularLocation>
</comment>
<keyword evidence="5" id="KW-0798">TonB box</keyword>
<keyword evidence="8" id="KW-0998">Cell outer membrane</keyword>
<dbReference type="PROSITE" id="PS52016">
    <property type="entry name" value="TONB_DEPENDENT_REC_3"/>
    <property type="match status" value="1"/>
</dbReference>
<dbReference type="EMBL" id="UINC01023735">
    <property type="protein sequence ID" value="SVA95992.1"/>
    <property type="molecule type" value="Genomic_DNA"/>
</dbReference>
<dbReference type="GO" id="GO:0009279">
    <property type="term" value="C:cell outer membrane"/>
    <property type="evidence" value="ECO:0007669"/>
    <property type="project" value="UniProtKB-SubCell"/>
</dbReference>
<dbReference type="GO" id="GO:0015344">
    <property type="term" value="F:siderophore uptake transmembrane transporter activity"/>
    <property type="evidence" value="ECO:0007669"/>
    <property type="project" value="TreeGrafter"/>
</dbReference>
<dbReference type="InterPro" id="IPR000531">
    <property type="entry name" value="Beta-barrel_TonB"/>
</dbReference>
<evidence type="ECO:0000256" key="7">
    <source>
        <dbReference type="ARBA" id="ARBA00023170"/>
    </source>
</evidence>
<name>A0A382A4A6_9ZZZZ</name>
<keyword evidence="2" id="KW-0813">Transport</keyword>
<evidence type="ECO:0008006" key="12">
    <source>
        <dbReference type="Google" id="ProtNLM"/>
    </source>
</evidence>
<keyword evidence="3" id="KW-0812">Transmembrane</keyword>
<dbReference type="Pfam" id="PF07715">
    <property type="entry name" value="Plug"/>
    <property type="match status" value="1"/>
</dbReference>
<accession>A0A382A4A6</accession>
<dbReference type="Pfam" id="PF00593">
    <property type="entry name" value="TonB_dep_Rec_b-barrel"/>
    <property type="match status" value="1"/>
</dbReference>
<dbReference type="InterPro" id="IPR036942">
    <property type="entry name" value="Beta-barrel_TonB_sf"/>
</dbReference>
<proteinExistence type="predicted"/>
<evidence type="ECO:0000313" key="11">
    <source>
        <dbReference type="EMBL" id="SVA95992.1"/>
    </source>
</evidence>
<evidence type="ECO:0000256" key="5">
    <source>
        <dbReference type="ARBA" id="ARBA00023077"/>
    </source>
</evidence>
<keyword evidence="4" id="KW-0732">Signal</keyword>
<dbReference type="InterPro" id="IPR012910">
    <property type="entry name" value="Plug_dom"/>
</dbReference>
<dbReference type="InterPro" id="IPR039426">
    <property type="entry name" value="TonB-dep_rcpt-like"/>
</dbReference>
<dbReference type="PANTHER" id="PTHR30069">
    <property type="entry name" value="TONB-DEPENDENT OUTER MEMBRANE RECEPTOR"/>
    <property type="match status" value="1"/>
</dbReference>
<evidence type="ECO:0000256" key="2">
    <source>
        <dbReference type="ARBA" id="ARBA00022448"/>
    </source>
</evidence>